<keyword evidence="3" id="KW-0732">Signal</keyword>
<evidence type="ECO:0000259" key="4">
    <source>
        <dbReference type="PROSITE" id="PS50240"/>
    </source>
</evidence>
<dbReference type="PROSITE" id="PS00135">
    <property type="entry name" value="TRYPSIN_SER"/>
    <property type="match status" value="1"/>
</dbReference>
<dbReference type="PRINTS" id="PR00722">
    <property type="entry name" value="CHYMOTRYPSIN"/>
</dbReference>
<feature type="domain" description="Peptidase S1" evidence="4">
    <location>
        <begin position="25"/>
        <end position="282"/>
    </location>
</feature>
<reference evidence="6" key="1">
    <citation type="journal article" date="2019" name="Int. J. Syst. Evol. Microbiol.">
        <title>The Global Catalogue of Microorganisms (GCM) 10K type strain sequencing project: providing services to taxonomists for standard genome sequencing and annotation.</title>
        <authorList>
            <consortium name="The Broad Institute Genomics Platform"/>
            <consortium name="The Broad Institute Genome Sequencing Center for Infectious Disease"/>
            <person name="Wu L."/>
            <person name="Ma J."/>
        </authorList>
    </citation>
    <scope>NUCLEOTIDE SEQUENCE [LARGE SCALE GENOMIC DNA]</scope>
    <source>
        <strain evidence="6">FCH27</strain>
    </source>
</reference>
<protein>
    <submittedName>
        <fullName evidence="5">Trypsin-like serine protease</fullName>
        <ecNumber evidence="5">3.4.21.-</ecNumber>
    </submittedName>
</protein>
<dbReference type="PANTHER" id="PTHR24260:SF132">
    <property type="entry name" value="PEPTIDASE S1 DOMAIN-CONTAINING PROTEIN"/>
    <property type="match status" value="1"/>
</dbReference>
<proteinExistence type="predicted"/>
<dbReference type="InterPro" id="IPR001314">
    <property type="entry name" value="Peptidase_S1A"/>
</dbReference>
<gene>
    <name evidence="5" type="ORF">ACFQO6_20185</name>
</gene>
<dbReference type="PROSITE" id="PS50240">
    <property type="entry name" value="TRYPSIN_DOM"/>
    <property type="match status" value="1"/>
</dbReference>
<dbReference type="InterPro" id="IPR001254">
    <property type="entry name" value="Trypsin_dom"/>
</dbReference>
<keyword evidence="2 5" id="KW-0378">Hydrolase</keyword>
<dbReference type="InterPro" id="IPR009003">
    <property type="entry name" value="Peptidase_S1_PA"/>
</dbReference>
<accession>A0ABW2N9S9</accession>
<sequence length="294" mass="30972">MRKMLVLLTGLLMATTVTAPPAAAITGNYVEDVEHSFVGLVVFYDEEGEFVQRCSGSLLTSTVFLTAGHCTDAATGAVTARVYFQQDAGAHYDPATGMDPVSGYPETCAAGTLGTLCATSDELYNYGFPGGLPDSGDAGLVILDQDIAMPEYGALAAAGTLDRLATRRGQQALTFTASGYGLTEVNPVKVTSFRERLMAQAQLTNLRSHLTDGFNLQTNGNGAGRGGTCSGDSGGPVFYGGFESNLIVAVTSFGLNEYCRGTDFAFRTDQQAVLDWIRDSVGESTWADITLVTI</sequence>
<dbReference type="InterPro" id="IPR018114">
    <property type="entry name" value="TRYPSIN_HIS"/>
</dbReference>
<keyword evidence="2" id="KW-0645">Protease</keyword>
<dbReference type="Gene3D" id="2.40.10.10">
    <property type="entry name" value="Trypsin-like serine proteases"/>
    <property type="match status" value="1"/>
</dbReference>
<dbReference type="PANTHER" id="PTHR24260">
    <property type="match status" value="1"/>
</dbReference>
<organism evidence="5 6">
    <name type="scientific">Nocardioides astragali</name>
    <dbReference type="NCBI Taxonomy" id="1776736"/>
    <lineage>
        <taxon>Bacteria</taxon>
        <taxon>Bacillati</taxon>
        <taxon>Actinomycetota</taxon>
        <taxon>Actinomycetes</taxon>
        <taxon>Propionibacteriales</taxon>
        <taxon>Nocardioidaceae</taxon>
        <taxon>Nocardioides</taxon>
    </lineage>
</organism>
<keyword evidence="1" id="KW-1015">Disulfide bond</keyword>
<keyword evidence="6" id="KW-1185">Reference proteome</keyword>
<feature type="chain" id="PRO_5045536065" evidence="3">
    <location>
        <begin position="20"/>
        <end position="294"/>
    </location>
</feature>
<evidence type="ECO:0000256" key="1">
    <source>
        <dbReference type="ARBA" id="ARBA00023157"/>
    </source>
</evidence>
<dbReference type="InterPro" id="IPR043504">
    <property type="entry name" value="Peptidase_S1_PA_chymotrypsin"/>
</dbReference>
<keyword evidence="2" id="KW-0720">Serine protease</keyword>
<dbReference type="GO" id="GO:0016787">
    <property type="term" value="F:hydrolase activity"/>
    <property type="evidence" value="ECO:0007669"/>
    <property type="project" value="UniProtKB-KW"/>
</dbReference>
<feature type="signal peptide" evidence="3">
    <location>
        <begin position="1"/>
        <end position="19"/>
    </location>
</feature>
<comment type="caution">
    <text evidence="5">The sequence shown here is derived from an EMBL/GenBank/DDBJ whole genome shotgun (WGS) entry which is preliminary data.</text>
</comment>
<dbReference type="EMBL" id="JBHTCH010000025">
    <property type="protein sequence ID" value="MFC7362599.1"/>
    <property type="molecule type" value="Genomic_DNA"/>
</dbReference>
<name>A0ABW2N9S9_9ACTN</name>
<dbReference type="Pfam" id="PF00089">
    <property type="entry name" value="Trypsin"/>
    <property type="match status" value="1"/>
</dbReference>
<dbReference type="InterPro" id="IPR033116">
    <property type="entry name" value="TRYPSIN_SER"/>
</dbReference>
<dbReference type="SMART" id="SM00020">
    <property type="entry name" value="Tryp_SPc"/>
    <property type="match status" value="1"/>
</dbReference>
<evidence type="ECO:0000256" key="2">
    <source>
        <dbReference type="RuleBase" id="RU363034"/>
    </source>
</evidence>
<dbReference type="PROSITE" id="PS00134">
    <property type="entry name" value="TRYPSIN_HIS"/>
    <property type="match status" value="1"/>
</dbReference>
<dbReference type="InterPro" id="IPR051333">
    <property type="entry name" value="CLIP_Serine_Protease"/>
</dbReference>
<dbReference type="RefSeq" id="WP_255888980.1">
    <property type="nucleotide sequence ID" value="NZ_JAFMZM010000001.1"/>
</dbReference>
<dbReference type="EC" id="3.4.21.-" evidence="5"/>
<dbReference type="SUPFAM" id="SSF50494">
    <property type="entry name" value="Trypsin-like serine proteases"/>
    <property type="match status" value="1"/>
</dbReference>
<evidence type="ECO:0000313" key="6">
    <source>
        <dbReference type="Proteomes" id="UP001596524"/>
    </source>
</evidence>
<evidence type="ECO:0000313" key="5">
    <source>
        <dbReference type="EMBL" id="MFC7362599.1"/>
    </source>
</evidence>
<dbReference type="Proteomes" id="UP001596524">
    <property type="component" value="Unassembled WGS sequence"/>
</dbReference>
<evidence type="ECO:0000256" key="3">
    <source>
        <dbReference type="SAM" id="SignalP"/>
    </source>
</evidence>